<gene>
    <name evidence="2" type="ORF">H5410_019740</name>
</gene>
<name>A0A9J5Z631_SOLCO</name>
<protein>
    <submittedName>
        <fullName evidence="2">Uncharacterized protein</fullName>
    </submittedName>
</protein>
<keyword evidence="1" id="KW-1133">Transmembrane helix</keyword>
<feature type="transmembrane region" description="Helical" evidence="1">
    <location>
        <begin position="12"/>
        <end position="33"/>
    </location>
</feature>
<reference evidence="2 3" key="1">
    <citation type="submission" date="2020-09" db="EMBL/GenBank/DDBJ databases">
        <title>De no assembly of potato wild relative species, Solanum commersonii.</title>
        <authorList>
            <person name="Cho K."/>
        </authorList>
    </citation>
    <scope>NUCLEOTIDE SEQUENCE [LARGE SCALE GENOMIC DNA]</scope>
    <source>
        <strain evidence="2">LZ3.2</strain>
        <tissue evidence="2">Leaf</tissue>
    </source>
</reference>
<evidence type="ECO:0000256" key="1">
    <source>
        <dbReference type="SAM" id="Phobius"/>
    </source>
</evidence>
<sequence length="69" mass="7934">MVNVRSREAGVALAWWIDVRIIFIITMIMLRLFGFPLTPALLSTIAALPQLEILEFIKSNFVEDKWDAK</sequence>
<proteinExistence type="predicted"/>
<evidence type="ECO:0000313" key="3">
    <source>
        <dbReference type="Proteomes" id="UP000824120"/>
    </source>
</evidence>
<evidence type="ECO:0000313" key="2">
    <source>
        <dbReference type="EMBL" id="KAG5608459.1"/>
    </source>
</evidence>
<comment type="caution">
    <text evidence="2">The sequence shown here is derived from an EMBL/GenBank/DDBJ whole genome shotgun (WGS) entry which is preliminary data.</text>
</comment>
<keyword evidence="1" id="KW-0812">Transmembrane</keyword>
<organism evidence="2 3">
    <name type="scientific">Solanum commersonii</name>
    <name type="common">Commerson's wild potato</name>
    <name type="synonym">Commerson's nightshade</name>
    <dbReference type="NCBI Taxonomy" id="4109"/>
    <lineage>
        <taxon>Eukaryota</taxon>
        <taxon>Viridiplantae</taxon>
        <taxon>Streptophyta</taxon>
        <taxon>Embryophyta</taxon>
        <taxon>Tracheophyta</taxon>
        <taxon>Spermatophyta</taxon>
        <taxon>Magnoliopsida</taxon>
        <taxon>eudicotyledons</taxon>
        <taxon>Gunneridae</taxon>
        <taxon>Pentapetalae</taxon>
        <taxon>asterids</taxon>
        <taxon>lamiids</taxon>
        <taxon>Solanales</taxon>
        <taxon>Solanaceae</taxon>
        <taxon>Solanoideae</taxon>
        <taxon>Solaneae</taxon>
        <taxon>Solanum</taxon>
    </lineage>
</organism>
<accession>A0A9J5Z631</accession>
<keyword evidence="1" id="KW-0472">Membrane</keyword>
<dbReference type="EMBL" id="JACXVP010000004">
    <property type="protein sequence ID" value="KAG5608459.1"/>
    <property type="molecule type" value="Genomic_DNA"/>
</dbReference>
<dbReference type="AlphaFoldDB" id="A0A9J5Z631"/>
<dbReference type="Proteomes" id="UP000824120">
    <property type="component" value="Chromosome 4"/>
</dbReference>
<keyword evidence="3" id="KW-1185">Reference proteome</keyword>